<sequence>MAWWRRTWLKLRARVRPVPEIPSSLWLHVLQRHPFLQALSLEEKSKLRALSALFLHNKQFSGANGLVVDDRMALTIAAQACVPLLYRGDASRAIALYDDFVGIVVHPGTMVATRDVHEGAGLVSQRRMMLEGEAMERGPVTLSWAAIDQNPTAQAERGTSVVIHEFCHKIDMRNGGADGYPALPAGFLGIQAAAEARKAWEHTWTQAFEQFRHAITKAERFGETAPWLDAYGATAPAEFFAVACEAFFVNRGRFAHEWPQLDRMLAGLFHWPTPPLHP</sequence>
<evidence type="ECO:0000313" key="1">
    <source>
        <dbReference type="EMBL" id="MBB6577955.1"/>
    </source>
</evidence>
<accession>A0ABR6RFL7</accession>
<dbReference type="InterPro" id="IPR024079">
    <property type="entry name" value="MetalloPept_cat_dom_sf"/>
</dbReference>
<dbReference type="EMBL" id="JACHKZ010000010">
    <property type="protein sequence ID" value="MBB6577955.1"/>
    <property type="molecule type" value="Genomic_DNA"/>
</dbReference>
<reference evidence="1 2" key="1">
    <citation type="submission" date="2020-08" db="EMBL/GenBank/DDBJ databases">
        <title>Functional genomics of gut bacteria from endangered species of beetles.</title>
        <authorList>
            <person name="Carlos-Shanley C."/>
        </authorList>
    </citation>
    <scope>NUCLEOTIDE SEQUENCE [LARGE SCALE GENOMIC DNA]</scope>
    <source>
        <strain evidence="1 2">S00124</strain>
    </source>
</reference>
<dbReference type="Pfam" id="PF06167">
    <property type="entry name" value="Peptidase_M90"/>
    <property type="match status" value="1"/>
</dbReference>
<dbReference type="RefSeq" id="WP_184707917.1">
    <property type="nucleotide sequence ID" value="NZ_JACHKZ010000010.1"/>
</dbReference>
<dbReference type="PANTHER" id="PTHR30164:SF2">
    <property type="entry name" value="PROTEIN MTFA"/>
    <property type="match status" value="1"/>
</dbReference>
<dbReference type="InterPro" id="IPR042252">
    <property type="entry name" value="MtfA_N"/>
</dbReference>
<dbReference type="PANTHER" id="PTHR30164">
    <property type="entry name" value="MTFA PEPTIDASE"/>
    <property type="match status" value="1"/>
</dbReference>
<organism evidence="1 2">
    <name type="scientific">Comamonas odontotermitis</name>
    <dbReference type="NCBI Taxonomy" id="379895"/>
    <lineage>
        <taxon>Bacteria</taxon>
        <taxon>Pseudomonadati</taxon>
        <taxon>Pseudomonadota</taxon>
        <taxon>Betaproteobacteria</taxon>
        <taxon>Burkholderiales</taxon>
        <taxon>Comamonadaceae</taxon>
        <taxon>Comamonas</taxon>
    </lineage>
</organism>
<proteinExistence type="predicted"/>
<keyword evidence="2" id="KW-1185">Reference proteome</keyword>
<comment type="caution">
    <text evidence="1">The sequence shown here is derived from an EMBL/GenBank/DDBJ whole genome shotgun (WGS) entry which is preliminary data.</text>
</comment>
<evidence type="ECO:0000313" key="2">
    <source>
        <dbReference type="Proteomes" id="UP000562492"/>
    </source>
</evidence>
<dbReference type="InterPro" id="IPR010384">
    <property type="entry name" value="MtfA_fam"/>
</dbReference>
<dbReference type="CDD" id="cd20169">
    <property type="entry name" value="Peptidase_M90_mtfA"/>
    <property type="match status" value="1"/>
</dbReference>
<gene>
    <name evidence="1" type="ORF">HNP33_002023</name>
</gene>
<dbReference type="Gene3D" id="1.10.472.150">
    <property type="entry name" value="Glucose-regulated metallo-peptidase M90, N-terminal domain"/>
    <property type="match status" value="1"/>
</dbReference>
<name>A0ABR6RFL7_9BURK</name>
<dbReference type="Proteomes" id="UP000562492">
    <property type="component" value="Unassembled WGS sequence"/>
</dbReference>
<dbReference type="Gene3D" id="3.40.390.10">
    <property type="entry name" value="Collagenase (Catalytic Domain)"/>
    <property type="match status" value="1"/>
</dbReference>
<protein>
    <submittedName>
        <fullName evidence="1">Mlc titration factor MtfA (PtsG expression regulator)</fullName>
    </submittedName>
</protein>
<dbReference type="SUPFAM" id="SSF55486">
    <property type="entry name" value="Metalloproteases ('zincins'), catalytic domain"/>
    <property type="match status" value="1"/>
</dbReference>